<evidence type="ECO:0000313" key="2">
    <source>
        <dbReference type="Proteomes" id="UP001145114"/>
    </source>
</evidence>
<comment type="caution">
    <text evidence="1">The sequence shown here is derived from an EMBL/GenBank/DDBJ whole genome shotgun (WGS) entry which is preliminary data.</text>
</comment>
<sequence length="1242" mass="137130">MHLYNLTLHKATVINQAIIGRFTGAKRQEVLAAHNDYLELWRPDPETSKLHQVCVQAMFGRIRTICPFRLTGGSRDHVIVGTDAGTITVLEYSETKRRFITAQQQTFGRSGLRRFIPGQYIASDPRGRSAMIGGIERQKFVYIFNRDNETNLIMTSPLEAHKGHTFCFDIVGVDVGYENPVFAALEMSYAGVDADRTGEAVKEAGKMLVYYELDLGLNNVVRKWSDPVDSTANKLISLPGGGDGPSGVLVCAEGKITYKHNGEGAREHTVAIPRRVNPLEDRGRGVMIAAAAVHRMKSAFFILLQGDTGDLYKVTVEYEGEIVIEVKIKYFDTIPTATSLCILRSGFLFAASEAGNHGFYQFQDLGDDTETPEYSSTDYDPESEDMVFTYFQPHELSSLAMVDEVEATSPLIEAKVLNLAEEETPQIYALCGRGAGSALKILRHGLEMSELAVSELPGNPRAVWTVKKGSEEQFDTYIVVSFLDATLVLSVGEEVEEATNTEFQIDVPTLCVHELGKDSMLQVTAGALRHIRHDGRVSEWKTPRNREIVAAAANESQVLIALNRGELVYFELDLASNTLREWGERVRMGAEVTALAVMQRPEGRVRAPFAAVASQDQTVRVLSLNPESCMQQQSMQAVVDMPESLALVELGGGATSQDQSDGETPRTPASPYLFIGLQNGLFQRSVVDPVTGGLSDTRTRFLGTRPVRLFEVRVQDNQRAVMALSSRPWLNHIYRSQNRLIPLSYDALDFASSFASAQSMEGIVAIAENTLRILTIDHINMSLNQAAIPLKYTPRRMALNEESKHFVIIEADHATYGEKSLREKLIESVEEVTEEDVDQCILPPEQFGHTRAPKGQWASCIRVLNPFTGETSQLIELEDNEAAFSLLTAQLVTSTPTQNGGTNGNSGDTGQAPPEATEAPSSGEVAEHFVVIGTARNVTLTPRSQSEAYLKVYRWVNDGTQLELVHATPVEEIPQAVLEYGGKLMVALGRTIRLYQMGKKKLLRKAQTVVGLNLITSLQASGNRVIITDVKESVHFALYQASSQRIHIFADDPVPRHPTASILLDHDTVAMGDKFGNLAVLRLPQKVSKEVEADLSGNLVVHTKGRNNGAPFKLADVVNYHVGEIITSIHRAVLVAGGREVLLYTTLQGSIQVAIPFVSKEDLEFMQTLEMHIRSEDPPLCGRDHATYRSSFAPVKSCIDGDLCEQYLLLSRDKQEQIALELDRSVVEVAKKLEDMRTMFAF</sequence>
<dbReference type="EMBL" id="JAMZIH010000326">
    <property type="protein sequence ID" value="KAJ1679529.1"/>
    <property type="molecule type" value="Genomic_DNA"/>
</dbReference>
<gene>
    <name evidence="1" type="primary">RSE1_1</name>
    <name evidence="1" type="ORF">EV182_001862</name>
</gene>
<protein>
    <submittedName>
        <fullName evidence="1">Pre-mRNA-splicing factor rse1</fullName>
    </submittedName>
</protein>
<reference evidence="1" key="1">
    <citation type="submission" date="2022-06" db="EMBL/GenBank/DDBJ databases">
        <title>Phylogenomic reconstructions and comparative analyses of Kickxellomycotina fungi.</title>
        <authorList>
            <person name="Reynolds N.K."/>
            <person name="Stajich J.E."/>
            <person name="Barry K."/>
            <person name="Grigoriev I.V."/>
            <person name="Crous P."/>
            <person name="Smith M.E."/>
        </authorList>
    </citation>
    <scope>NUCLEOTIDE SEQUENCE</scope>
    <source>
        <strain evidence="1">RSA 2271</strain>
    </source>
</reference>
<evidence type="ECO:0000313" key="1">
    <source>
        <dbReference type="EMBL" id="KAJ1679529.1"/>
    </source>
</evidence>
<keyword evidence="2" id="KW-1185">Reference proteome</keyword>
<accession>A0ACC1HSJ7</accession>
<name>A0ACC1HSJ7_9FUNG</name>
<dbReference type="Proteomes" id="UP001145114">
    <property type="component" value="Unassembled WGS sequence"/>
</dbReference>
<proteinExistence type="predicted"/>
<organism evidence="1 2">
    <name type="scientific">Spiromyces aspiralis</name>
    <dbReference type="NCBI Taxonomy" id="68401"/>
    <lineage>
        <taxon>Eukaryota</taxon>
        <taxon>Fungi</taxon>
        <taxon>Fungi incertae sedis</taxon>
        <taxon>Zoopagomycota</taxon>
        <taxon>Kickxellomycotina</taxon>
        <taxon>Kickxellomycetes</taxon>
        <taxon>Kickxellales</taxon>
        <taxon>Kickxellaceae</taxon>
        <taxon>Spiromyces</taxon>
    </lineage>
</organism>